<proteinExistence type="predicted"/>
<evidence type="ECO:0000313" key="1">
    <source>
        <dbReference type="EMBL" id="CAB3842520.1"/>
    </source>
</evidence>
<dbReference type="PANTHER" id="PTHR37943">
    <property type="entry name" value="PROTEIN VES"/>
    <property type="match status" value="1"/>
</dbReference>
<dbReference type="RefSeq" id="WP_100508114.1">
    <property type="nucleotide sequence ID" value="NZ_CADILE010000003.1"/>
</dbReference>
<dbReference type="CDD" id="cd20490">
    <property type="entry name" value="cupin_HutD_C"/>
    <property type="match status" value="1"/>
</dbReference>
<dbReference type="InterPro" id="IPR014710">
    <property type="entry name" value="RmlC-like_jellyroll"/>
</dbReference>
<protein>
    <submittedName>
        <fullName evidence="1">Protein Ves</fullName>
    </submittedName>
</protein>
<evidence type="ECO:0000313" key="2">
    <source>
        <dbReference type="Proteomes" id="UP000494122"/>
    </source>
</evidence>
<organism evidence="1 2">
    <name type="scientific">Achromobacter ruhlandii</name>
    <dbReference type="NCBI Taxonomy" id="72557"/>
    <lineage>
        <taxon>Bacteria</taxon>
        <taxon>Pseudomonadati</taxon>
        <taxon>Pseudomonadota</taxon>
        <taxon>Betaproteobacteria</taxon>
        <taxon>Burkholderiales</taxon>
        <taxon>Alcaligenaceae</taxon>
        <taxon>Achromobacter</taxon>
    </lineage>
</organism>
<dbReference type="PANTHER" id="PTHR37943:SF1">
    <property type="entry name" value="PROTEIN VES"/>
    <property type="match status" value="1"/>
</dbReference>
<dbReference type="Pfam" id="PF05962">
    <property type="entry name" value="HutD"/>
    <property type="match status" value="1"/>
</dbReference>
<dbReference type="InterPro" id="IPR011051">
    <property type="entry name" value="RmlC_Cupin_sf"/>
</dbReference>
<dbReference type="AlphaFoldDB" id="A0A2M9GZM5"/>
<dbReference type="EMBL" id="CADILE010000003">
    <property type="protein sequence ID" value="CAB3842520.1"/>
    <property type="molecule type" value="Genomic_DNA"/>
</dbReference>
<dbReference type="Proteomes" id="UP000494122">
    <property type="component" value="Unassembled WGS sequence"/>
</dbReference>
<dbReference type="InterPro" id="IPR010282">
    <property type="entry name" value="Uncharacterised_HutD/Ves"/>
</dbReference>
<reference evidence="1 2" key="1">
    <citation type="submission" date="2020-04" db="EMBL/GenBank/DDBJ databases">
        <authorList>
            <person name="De Canck E."/>
        </authorList>
    </citation>
    <scope>NUCLEOTIDE SEQUENCE [LARGE SCALE GENOMIC DNA]</scope>
    <source>
        <strain evidence="1 2">LMG 3328</strain>
    </source>
</reference>
<dbReference type="Gene3D" id="2.60.120.10">
    <property type="entry name" value="Jelly Rolls"/>
    <property type="match status" value="1"/>
</dbReference>
<accession>A0A2M9GZM5</accession>
<dbReference type="CDD" id="cd20293">
    <property type="entry name" value="cupin_HutD_N"/>
    <property type="match status" value="1"/>
</dbReference>
<name>A0A2M9GZM5_9BURK</name>
<sequence>MIPFDVRLYRAQDYPRMPWRNGGGTTQEVACNDGGDSAAFEWRLSIADVAQDGGFSSFNGLQRIITVLEGAGIALTVDGQAQAPLRPRQAYAFSGDARVDCRLLDGAIRDFNLIYSPRHYRARLQWIGGVREWAFHSTASTVLLLNAGQALTVRRDGRALPEPARYDCLHIEQQAAAREDGRDDLAEYRLASASMLDACLIELQRRHG</sequence>
<dbReference type="SUPFAM" id="SSF51182">
    <property type="entry name" value="RmlC-like cupins"/>
    <property type="match status" value="1"/>
</dbReference>
<gene>
    <name evidence="1" type="primary">ves</name>
    <name evidence="1" type="ORF">LMG3328_01344</name>
</gene>